<keyword evidence="3" id="KW-1185">Reference proteome</keyword>
<organism evidence="2 3">
    <name type="scientific">Holothuria leucospilota</name>
    <name type="common">Black long sea cucumber</name>
    <name type="synonym">Mertensiothuria leucospilota</name>
    <dbReference type="NCBI Taxonomy" id="206669"/>
    <lineage>
        <taxon>Eukaryota</taxon>
        <taxon>Metazoa</taxon>
        <taxon>Echinodermata</taxon>
        <taxon>Eleutherozoa</taxon>
        <taxon>Echinozoa</taxon>
        <taxon>Holothuroidea</taxon>
        <taxon>Aspidochirotacea</taxon>
        <taxon>Aspidochirotida</taxon>
        <taxon>Holothuriidae</taxon>
        <taxon>Holothuria</taxon>
    </lineage>
</organism>
<proteinExistence type="predicted"/>
<gene>
    <name evidence="2" type="ORF">HOLleu_14384</name>
</gene>
<reference evidence="2" key="1">
    <citation type="submission" date="2021-10" db="EMBL/GenBank/DDBJ databases">
        <title>Tropical sea cucumber genome reveals ecological adaptation and Cuvierian tubules defense mechanism.</title>
        <authorList>
            <person name="Chen T."/>
        </authorList>
    </citation>
    <scope>NUCLEOTIDE SEQUENCE</scope>
    <source>
        <strain evidence="2">Nanhai2018</strain>
        <tissue evidence="2">Muscle</tissue>
    </source>
</reference>
<comment type="caution">
    <text evidence="2">The sequence shown here is derived from an EMBL/GenBank/DDBJ whole genome shotgun (WGS) entry which is preliminary data.</text>
</comment>
<feature type="compositionally biased region" description="Basic and acidic residues" evidence="1">
    <location>
        <begin position="265"/>
        <end position="275"/>
    </location>
</feature>
<feature type="region of interest" description="Disordered" evidence="1">
    <location>
        <begin position="1"/>
        <end position="27"/>
    </location>
</feature>
<feature type="region of interest" description="Disordered" evidence="1">
    <location>
        <begin position="245"/>
        <end position="275"/>
    </location>
</feature>
<evidence type="ECO:0000256" key="1">
    <source>
        <dbReference type="SAM" id="MobiDB-lite"/>
    </source>
</evidence>
<evidence type="ECO:0000313" key="3">
    <source>
        <dbReference type="Proteomes" id="UP001152320"/>
    </source>
</evidence>
<accession>A0A9Q1C8N4</accession>
<feature type="compositionally biased region" description="Basic residues" evidence="1">
    <location>
        <begin position="1"/>
        <end position="12"/>
    </location>
</feature>
<protein>
    <submittedName>
        <fullName evidence="2">Uncharacterized protein</fullName>
    </submittedName>
</protein>
<name>A0A9Q1C8N4_HOLLE</name>
<dbReference type="Proteomes" id="UP001152320">
    <property type="component" value="Chromosome 6"/>
</dbReference>
<evidence type="ECO:0000313" key="2">
    <source>
        <dbReference type="EMBL" id="KAJ8040164.1"/>
    </source>
</evidence>
<sequence length="527" mass="59310">MGRRKKRGRKVHPKGDSKKKQKDKSHRGWFSRLCSGLSCLACCKQKKKTTEFSDDDFYRPRVITEPCQEHKAEKLPKISEEAQRRVSFKHDAVGPAVSSSPTVKEGHNISNIITTSHLPLSKISYKQRSVGGLPKVCQGLISKEVSCSLPTIKDLRETVTDVSFDKKGFKKTYSETKARVHIDTIVEEAEGKAEENVEVQEDIEDAVLTASQVETKPQEAATTRIQTKRKVDKLEEALTDEAQAHASNQAQAALVSDDDEEHEESTDRESLDEHDYFPLIPTSKTGLRGWLLDRRIHQFNIAPIDQKQRLPRGGNGIMSCAINHILLASDYYRRNMQDGSIFDSYDEIVYIRKRIFSTIAKGNQIHINHFAKGDFLEATEALSILRDKGYCPELRWNEMSVMDIAIAESMGVENDNVSLPASLDLEITAPSSDESSLAKYVGELDVDKKEALIYVFNSSFMLFVPTEDGRVLLFDVHPHMTLNGGAIILVSPMNREDIQAMLTKYHTEHFQGSEYTLGQGTIFCIDI</sequence>
<dbReference type="EMBL" id="JAIZAY010000006">
    <property type="protein sequence ID" value="KAJ8040164.1"/>
    <property type="molecule type" value="Genomic_DNA"/>
</dbReference>
<dbReference type="OrthoDB" id="10599796at2759"/>
<dbReference type="AlphaFoldDB" id="A0A9Q1C8N4"/>